<dbReference type="RefSeq" id="WP_228548102.1">
    <property type="nucleotide sequence ID" value="NZ_ARXR01000023.1"/>
</dbReference>
<comment type="cofactor">
    <cofactor evidence="1">
        <name>FAD</name>
        <dbReference type="ChEBI" id="CHEBI:57692"/>
    </cofactor>
</comment>
<comment type="caution">
    <text evidence="7">The sequence shown here is derived from an EMBL/GenBank/DDBJ whole genome shotgun (WGS) entry which is preliminary data.</text>
</comment>
<evidence type="ECO:0000256" key="2">
    <source>
        <dbReference type="ARBA" id="ARBA00022630"/>
    </source>
</evidence>
<dbReference type="InterPro" id="IPR036188">
    <property type="entry name" value="FAD/NAD-bd_sf"/>
</dbReference>
<accession>A0ABS0AIH8</accession>
<dbReference type="Gene3D" id="3.30.9.10">
    <property type="entry name" value="D-Amino Acid Oxidase, subunit A, domain 2"/>
    <property type="match status" value="1"/>
</dbReference>
<evidence type="ECO:0000256" key="4">
    <source>
        <dbReference type="ARBA" id="ARBA00023002"/>
    </source>
</evidence>
<dbReference type="InterPro" id="IPR006076">
    <property type="entry name" value="FAD-dep_OxRdtase"/>
</dbReference>
<dbReference type="Gene3D" id="3.50.50.60">
    <property type="entry name" value="FAD/NAD(P)-binding domain"/>
    <property type="match status" value="1"/>
</dbReference>
<evidence type="ECO:0000256" key="1">
    <source>
        <dbReference type="ARBA" id="ARBA00001974"/>
    </source>
</evidence>
<sequence>MSLPLEETGCVVIGAGVIGLAVARRLARAGQAVVVLEAEAHIGEHLSSRNSEVIHGGLYYPPGSLKAETCLRGKALLYEYCAARGIAHRRCGKWVVASPGQTGALEDLHANARAAGAEGLSLVSRERLRREAPWLRAEQALESATSGIVDSRGLMASLAAEAENHGAVIALRHRVTHIDCRPGRFTLTVEGPDQPFQLRAERLINAAGLGAVPLTGLLDGLPEKHRPEQRFAKGHYFKLRGKPPAERLIYPLPDADGLGVHLTLDLAGGARFGPDVEWVERPDYRVDESRRESFEQAVRRYWPGLPAGALHPDYAGVRPKLWLDGKPYRDFLIQGQGEHGIDGLVNLLGIESPGLTAALALAERLEESA</sequence>
<name>A0ABS0AIH8_9GAMM</name>
<evidence type="ECO:0000259" key="6">
    <source>
        <dbReference type="Pfam" id="PF01266"/>
    </source>
</evidence>
<proteinExistence type="inferred from homology"/>
<reference evidence="7 8" key="1">
    <citation type="submission" date="2012-09" db="EMBL/GenBank/DDBJ databases">
        <title>Genome Sequence of alkane-degrading Bacterium Alcanivorax venustensis ISO4.</title>
        <authorList>
            <person name="Lai Q."/>
            <person name="Shao Z."/>
        </authorList>
    </citation>
    <scope>NUCLEOTIDE SEQUENCE [LARGE SCALE GENOMIC DNA]</scope>
    <source>
        <strain evidence="7 8">ISO4</strain>
    </source>
</reference>
<evidence type="ECO:0000256" key="5">
    <source>
        <dbReference type="ARBA" id="ARBA00037941"/>
    </source>
</evidence>
<keyword evidence="2" id="KW-0285">Flavoprotein</keyword>
<feature type="domain" description="FAD dependent oxidoreductase" evidence="6">
    <location>
        <begin position="11"/>
        <end position="365"/>
    </location>
</feature>
<evidence type="ECO:0000313" key="8">
    <source>
        <dbReference type="Proteomes" id="UP000644441"/>
    </source>
</evidence>
<gene>
    <name evidence="7" type="ORF">ISO4_02452</name>
</gene>
<organism evidence="7 8">
    <name type="scientific">Alloalcanivorax venustensis ISO4</name>
    <dbReference type="NCBI Taxonomy" id="1177184"/>
    <lineage>
        <taxon>Bacteria</taxon>
        <taxon>Pseudomonadati</taxon>
        <taxon>Pseudomonadota</taxon>
        <taxon>Gammaproteobacteria</taxon>
        <taxon>Oceanospirillales</taxon>
        <taxon>Alcanivoracaceae</taxon>
        <taxon>Alloalcanivorax</taxon>
    </lineage>
</organism>
<dbReference type="PANTHER" id="PTHR43104:SF4">
    <property type="entry name" value="L-2-HYDROXYGLUTARATE DEHYDROGENASE, MITOCHONDRIAL"/>
    <property type="match status" value="1"/>
</dbReference>
<keyword evidence="3" id="KW-0274">FAD</keyword>
<dbReference type="Proteomes" id="UP000644441">
    <property type="component" value="Unassembled WGS sequence"/>
</dbReference>
<dbReference type="Pfam" id="PF01266">
    <property type="entry name" value="DAO"/>
    <property type="match status" value="1"/>
</dbReference>
<dbReference type="PANTHER" id="PTHR43104">
    <property type="entry name" value="L-2-HYDROXYGLUTARATE DEHYDROGENASE, MITOCHONDRIAL"/>
    <property type="match status" value="1"/>
</dbReference>
<keyword evidence="8" id="KW-1185">Reference proteome</keyword>
<dbReference type="SUPFAM" id="SSF51905">
    <property type="entry name" value="FAD/NAD(P)-binding domain"/>
    <property type="match status" value="1"/>
</dbReference>
<evidence type="ECO:0000256" key="3">
    <source>
        <dbReference type="ARBA" id="ARBA00022827"/>
    </source>
</evidence>
<keyword evidence="4" id="KW-0560">Oxidoreductase</keyword>
<protein>
    <submittedName>
        <fullName evidence="7">FAD dependent oxidoreductase</fullName>
    </submittedName>
</protein>
<comment type="similarity">
    <text evidence="5">Belongs to the L2HGDH family.</text>
</comment>
<dbReference type="EMBL" id="ARXR01000023">
    <property type="protein sequence ID" value="MBF5053850.1"/>
    <property type="molecule type" value="Genomic_DNA"/>
</dbReference>
<evidence type="ECO:0000313" key="7">
    <source>
        <dbReference type="EMBL" id="MBF5053850.1"/>
    </source>
</evidence>